<evidence type="ECO:0000256" key="3">
    <source>
        <dbReference type="ARBA" id="ARBA00023015"/>
    </source>
</evidence>
<feature type="modified residue" description="4-aspartylphosphate" evidence="6">
    <location>
        <position position="53"/>
    </location>
</feature>
<dbReference type="FunFam" id="1.10.10.10:FF:000018">
    <property type="entry name" value="DNA-binding response regulator ResD"/>
    <property type="match status" value="1"/>
</dbReference>
<feature type="domain" description="OmpR/PhoB-type" evidence="9">
    <location>
        <begin position="130"/>
        <end position="229"/>
    </location>
</feature>
<dbReference type="InterPro" id="IPR036388">
    <property type="entry name" value="WH-like_DNA-bd_sf"/>
</dbReference>
<keyword evidence="2" id="KW-0902">Two-component regulatory system</keyword>
<keyword evidence="3" id="KW-0805">Transcription regulation</keyword>
<evidence type="ECO:0000256" key="7">
    <source>
        <dbReference type="PROSITE-ProRule" id="PRU01091"/>
    </source>
</evidence>
<evidence type="ECO:0000256" key="4">
    <source>
        <dbReference type="ARBA" id="ARBA00023125"/>
    </source>
</evidence>
<reference evidence="10 11" key="1">
    <citation type="submission" date="2015-07" db="EMBL/GenBank/DDBJ databases">
        <title>Whole genome sequence of Thermanaerothrix daxensis DSM 23592.</title>
        <authorList>
            <person name="Hemp J."/>
            <person name="Ward L.M."/>
            <person name="Pace L.A."/>
            <person name="Fischer W.W."/>
        </authorList>
    </citation>
    <scope>NUCLEOTIDE SEQUENCE [LARGE SCALE GENOMIC DNA]</scope>
    <source>
        <strain evidence="10 11">GNS-1</strain>
    </source>
</reference>
<dbReference type="PANTHER" id="PTHR48111:SF1">
    <property type="entry name" value="TWO-COMPONENT RESPONSE REGULATOR ORR33"/>
    <property type="match status" value="1"/>
</dbReference>
<dbReference type="Pfam" id="PF00072">
    <property type="entry name" value="Response_reg"/>
    <property type="match status" value="1"/>
</dbReference>
<protein>
    <submittedName>
        <fullName evidence="10">Uncharacterized protein</fullName>
    </submittedName>
</protein>
<dbReference type="SMART" id="SM00448">
    <property type="entry name" value="REC"/>
    <property type="match status" value="1"/>
</dbReference>
<dbReference type="GO" id="GO:0000156">
    <property type="term" value="F:phosphorelay response regulator activity"/>
    <property type="evidence" value="ECO:0007669"/>
    <property type="project" value="TreeGrafter"/>
</dbReference>
<evidence type="ECO:0000256" key="6">
    <source>
        <dbReference type="PROSITE-ProRule" id="PRU00169"/>
    </source>
</evidence>
<dbReference type="InterPro" id="IPR001867">
    <property type="entry name" value="OmpR/PhoB-type_DNA-bd"/>
</dbReference>
<dbReference type="InterPro" id="IPR001789">
    <property type="entry name" value="Sig_transdc_resp-reg_receiver"/>
</dbReference>
<evidence type="ECO:0000256" key="1">
    <source>
        <dbReference type="ARBA" id="ARBA00022553"/>
    </source>
</evidence>
<dbReference type="Gene3D" id="1.10.10.10">
    <property type="entry name" value="Winged helix-like DNA-binding domain superfamily/Winged helix DNA-binding domain"/>
    <property type="match status" value="1"/>
</dbReference>
<dbReference type="Pfam" id="PF00486">
    <property type="entry name" value="Trans_reg_C"/>
    <property type="match status" value="1"/>
</dbReference>
<dbReference type="CDD" id="cd00383">
    <property type="entry name" value="trans_reg_C"/>
    <property type="match status" value="1"/>
</dbReference>
<dbReference type="InterPro" id="IPR011006">
    <property type="entry name" value="CheY-like_superfamily"/>
</dbReference>
<dbReference type="AlphaFoldDB" id="A0A0P6XS11"/>
<dbReference type="PROSITE" id="PS51755">
    <property type="entry name" value="OMPR_PHOB"/>
    <property type="match status" value="1"/>
</dbReference>
<accession>A0A0P6XS11</accession>
<dbReference type="STRING" id="869279.SE15_08130"/>
<dbReference type="PROSITE" id="PS50110">
    <property type="entry name" value="RESPONSE_REGULATORY"/>
    <property type="match status" value="1"/>
</dbReference>
<proteinExistence type="predicted"/>
<dbReference type="GO" id="GO:0000976">
    <property type="term" value="F:transcription cis-regulatory region binding"/>
    <property type="evidence" value="ECO:0007669"/>
    <property type="project" value="TreeGrafter"/>
</dbReference>
<dbReference type="PANTHER" id="PTHR48111">
    <property type="entry name" value="REGULATOR OF RPOS"/>
    <property type="match status" value="1"/>
</dbReference>
<dbReference type="EMBL" id="LGKO01000004">
    <property type="protein sequence ID" value="KPL83207.1"/>
    <property type="molecule type" value="Genomic_DNA"/>
</dbReference>
<dbReference type="InterPro" id="IPR039420">
    <property type="entry name" value="WalR-like"/>
</dbReference>
<keyword evidence="5" id="KW-0804">Transcription</keyword>
<evidence type="ECO:0000313" key="10">
    <source>
        <dbReference type="EMBL" id="KPL83207.1"/>
    </source>
</evidence>
<dbReference type="GO" id="GO:0005829">
    <property type="term" value="C:cytosol"/>
    <property type="evidence" value="ECO:0007669"/>
    <property type="project" value="TreeGrafter"/>
</dbReference>
<evidence type="ECO:0000259" key="8">
    <source>
        <dbReference type="PROSITE" id="PS50110"/>
    </source>
</evidence>
<feature type="domain" description="Response regulatory" evidence="8">
    <location>
        <begin position="4"/>
        <end position="118"/>
    </location>
</feature>
<dbReference type="SUPFAM" id="SSF52172">
    <property type="entry name" value="CheY-like"/>
    <property type="match status" value="1"/>
</dbReference>
<dbReference type="Gene3D" id="3.40.50.2300">
    <property type="match status" value="1"/>
</dbReference>
<dbReference type="GO" id="GO:0032993">
    <property type="term" value="C:protein-DNA complex"/>
    <property type="evidence" value="ECO:0007669"/>
    <property type="project" value="TreeGrafter"/>
</dbReference>
<name>A0A0P6XS11_9CHLR</name>
<keyword evidence="11" id="KW-1185">Reference proteome</keyword>
<evidence type="ECO:0000313" key="11">
    <source>
        <dbReference type="Proteomes" id="UP000050544"/>
    </source>
</evidence>
<dbReference type="Gene3D" id="6.10.250.690">
    <property type="match status" value="1"/>
</dbReference>
<gene>
    <name evidence="10" type="ORF">SE15_08130</name>
</gene>
<feature type="DNA-binding region" description="OmpR/PhoB-type" evidence="7">
    <location>
        <begin position="130"/>
        <end position="229"/>
    </location>
</feature>
<sequence length="234" mass="26619">MPRTLLLVDDDALLRRSLGFNLERAGYKVQAMATAEDALAWLKTNQPDLVLLDITLPEMDGLEALRILRREWPTLPVILLTARRRELDEILGLELGADDYVTKPFDTDVLLAHIKAVLRRSEIAGQPVSRSPITLYDLSLDPQTRQATLKGTPLSLSPREFDLLYLLVSRAPQVIKTEDLLNQIWGPEFEVQPQVVYVHIRWLREKIEADPEHPQRILTVRGVGYRYEPQGGSP</sequence>
<dbReference type="Proteomes" id="UP000050544">
    <property type="component" value="Unassembled WGS sequence"/>
</dbReference>
<dbReference type="SMART" id="SM00862">
    <property type="entry name" value="Trans_reg_C"/>
    <property type="match status" value="1"/>
</dbReference>
<dbReference type="RefSeq" id="WP_054521613.1">
    <property type="nucleotide sequence ID" value="NZ_LGKO01000004.1"/>
</dbReference>
<keyword evidence="1 6" id="KW-0597">Phosphoprotein</keyword>
<keyword evidence="4 7" id="KW-0238">DNA-binding</keyword>
<evidence type="ECO:0000259" key="9">
    <source>
        <dbReference type="PROSITE" id="PS51755"/>
    </source>
</evidence>
<evidence type="ECO:0000256" key="5">
    <source>
        <dbReference type="ARBA" id="ARBA00023163"/>
    </source>
</evidence>
<dbReference type="OrthoDB" id="9792810at2"/>
<dbReference type="GO" id="GO:0006355">
    <property type="term" value="P:regulation of DNA-templated transcription"/>
    <property type="evidence" value="ECO:0007669"/>
    <property type="project" value="InterPro"/>
</dbReference>
<organism evidence="10 11">
    <name type="scientific">Thermanaerothrix daxensis</name>
    <dbReference type="NCBI Taxonomy" id="869279"/>
    <lineage>
        <taxon>Bacteria</taxon>
        <taxon>Bacillati</taxon>
        <taxon>Chloroflexota</taxon>
        <taxon>Anaerolineae</taxon>
        <taxon>Anaerolineales</taxon>
        <taxon>Anaerolineaceae</taxon>
        <taxon>Thermanaerothrix</taxon>
    </lineage>
</organism>
<comment type="caution">
    <text evidence="10">The sequence shown here is derived from an EMBL/GenBank/DDBJ whole genome shotgun (WGS) entry which is preliminary data.</text>
</comment>
<dbReference type="PATRIC" id="fig|869279.4.peg.2355"/>
<evidence type="ECO:0000256" key="2">
    <source>
        <dbReference type="ARBA" id="ARBA00023012"/>
    </source>
</evidence>